<comment type="subcellular location">
    <subcellularLocation>
        <location evidence="1">Cell outer membrane</location>
        <topology evidence="1">Multi-pass membrane protein</topology>
    </subcellularLocation>
</comment>
<evidence type="ECO:0000256" key="6">
    <source>
        <dbReference type="ARBA" id="ARBA00023136"/>
    </source>
</evidence>
<evidence type="ECO:0000256" key="8">
    <source>
        <dbReference type="SAM" id="SignalP"/>
    </source>
</evidence>
<keyword evidence="7" id="KW-0998">Cell outer membrane</keyword>
<gene>
    <name evidence="9" type="ORF">GO621_09300</name>
</gene>
<dbReference type="Gene3D" id="2.40.160.60">
    <property type="entry name" value="Outer membrane protein transport protein (OMPP1/FadL/TodX)"/>
    <property type="match status" value="1"/>
</dbReference>
<feature type="chain" id="PRO_5029729859" description="Long-chain fatty acid transport protein" evidence="8">
    <location>
        <begin position="22"/>
        <end position="501"/>
    </location>
</feature>
<evidence type="ECO:0000256" key="2">
    <source>
        <dbReference type="ARBA" id="ARBA00008163"/>
    </source>
</evidence>
<comment type="caution">
    <text evidence="9">The sequence shown here is derived from an EMBL/GenBank/DDBJ whole genome shotgun (WGS) entry which is preliminary data.</text>
</comment>
<accession>A0A7K1SWN3</accession>
<evidence type="ECO:0000313" key="9">
    <source>
        <dbReference type="EMBL" id="MVN21731.1"/>
    </source>
</evidence>
<dbReference type="InterPro" id="IPR005017">
    <property type="entry name" value="OMPP1/FadL/TodX"/>
</dbReference>
<name>A0A7K1SWN3_9SPHI</name>
<evidence type="ECO:0000256" key="3">
    <source>
        <dbReference type="ARBA" id="ARBA00022452"/>
    </source>
</evidence>
<evidence type="ECO:0000313" key="10">
    <source>
        <dbReference type="Proteomes" id="UP000462014"/>
    </source>
</evidence>
<dbReference type="PANTHER" id="PTHR35093:SF8">
    <property type="entry name" value="OUTER MEMBRANE PROTEIN NMB0088-RELATED"/>
    <property type="match status" value="1"/>
</dbReference>
<keyword evidence="10" id="KW-1185">Reference proteome</keyword>
<organism evidence="9 10">
    <name type="scientific">Mucilaginibacter arboris</name>
    <dbReference type="NCBI Taxonomy" id="2682090"/>
    <lineage>
        <taxon>Bacteria</taxon>
        <taxon>Pseudomonadati</taxon>
        <taxon>Bacteroidota</taxon>
        <taxon>Sphingobacteriia</taxon>
        <taxon>Sphingobacteriales</taxon>
        <taxon>Sphingobacteriaceae</taxon>
        <taxon>Mucilaginibacter</taxon>
    </lineage>
</organism>
<reference evidence="9 10" key="1">
    <citation type="submission" date="2019-12" db="EMBL/GenBank/DDBJ databases">
        <title>Mucilaginibacter sp. HMF7410 genome sequencing and assembly.</title>
        <authorList>
            <person name="Kang H."/>
            <person name="Cha I."/>
            <person name="Kim H."/>
            <person name="Joh K."/>
        </authorList>
    </citation>
    <scope>NUCLEOTIDE SEQUENCE [LARGE SCALE GENOMIC DNA]</scope>
    <source>
        <strain evidence="9 10">HMF7410</strain>
    </source>
</reference>
<proteinExistence type="inferred from homology"/>
<dbReference type="AlphaFoldDB" id="A0A7K1SWN3"/>
<keyword evidence="3" id="KW-1134">Transmembrane beta strand</keyword>
<evidence type="ECO:0000256" key="1">
    <source>
        <dbReference type="ARBA" id="ARBA00004571"/>
    </source>
</evidence>
<dbReference type="RefSeq" id="WP_157566313.1">
    <property type="nucleotide sequence ID" value="NZ_WPIK01000007.1"/>
</dbReference>
<keyword evidence="4" id="KW-0812">Transmembrane</keyword>
<dbReference type="SUPFAM" id="SSF56935">
    <property type="entry name" value="Porins"/>
    <property type="match status" value="1"/>
</dbReference>
<keyword evidence="6" id="KW-0472">Membrane</keyword>
<feature type="signal peptide" evidence="8">
    <location>
        <begin position="1"/>
        <end position="21"/>
    </location>
</feature>
<dbReference type="PANTHER" id="PTHR35093">
    <property type="entry name" value="OUTER MEMBRANE PROTEIN NMB0088-RELATED"/>
    <property type="match status" value="1"/>
</dbReference>
<dbReference type="EMBL" id="WPIK01000007">
    <property type="protein sequence ID" value="MVN21731.1"/>
    <property type="molecule type" value="Genomic_DNA"/>
</dbReference>
<dbReference type="Proteomes" id="UP000462014">
    <property type="component" value="Unassembled WGS sequence"/>
</dbReference>
<protein>
    <recommendedName>
        <fullName evidence="11">Long-chain fatty acid transport protein</fullName>
    </recommendedName>
</protein>
<dbReference type="GO" id="GO:0015483">
    <property type="term" value="F:long-chain fatty acid transporting porin activity"/>
    <property type="evidence" value="ECO:0007669"/>
    <property type="project" value="TreeGrafter"/>
</dbReference>
<evidence type="ECO:0000256" key="4">
    <source>
        <dbReference type="ARBA" id="ARBA00022692"/>
    </source>
</evidence>
<keyword evidence="5 8" id="KW-0732">Signal</keyword>
<sequence length="501" mass="54205">MNLKYALTGVAIVVASQVSYAQYSGDAYRFSQTQTGATSRIKAIGGASTAVGGDLSSVSGNPAGIGFFTKSELSITPEYNNSNVQSNYFGQNSNSTNNHVNLNNASVVFYNRLSTPRGRDKTKGWLSFNLGASYNRTNNFYRTETYAGTNPSSSIANSYAQYANIDNAANGGAGITDGTLQAWAYNQSLIDFYNTPNRFQSNVVSATNQANSSVTSGGQSEFSLAGGANYSNKLYLGFGIGITSLRYNTSRTFNETGTASILINNVATNSGYNSQYYQDQSSIGTGFNAKVGFIYKPVEAVRIGASFTTPTWMTISDNYAEALQTLYAQDPPAYLNSTGNQPYLTTYNLRTPLKASGGVAVFIGKYGFISGDVEYVDYKGMKLSSGDYDASQDNFDLARLYKSTVNARIGAEAKLEDFFIRGGFNYQGNPEVGIGSPVKTSSAGIGYRFGKYYIDATYQYVMHNTTVYPYELDPAYNTVLSPGANLKNTYNNAFLTLGMRF</sequence>
<comment type="similarity">
    <text evidence="2">Belongs to the OmpP1/FadL family.</text>
</comment>
<evidence type="ECO:0008006" key="11">
    <source>
        <dbReference type="Google" id="ProtNLM"/>
    </source>
</evidence>
<dbReference type="GO" id="GO:0009279">
    <property type="term" value="C:cell outer membrane"/>
    <property type="evidence" value="ECO:0007669"/>
    <property type="project" value="UniProtKB-SubCell"/>
</dbReference>
<evidence type="ECO:0000256" key="7">
    <source>
        <dbReference type="ARBA" id="ARBA00023237"/>
    </source>
</evidence>
<evidence type="ECO:0000256" key="5">
    <source>
        <dbReference type="ARBA" id="ARBA00022729"/>
    </source>
</evidence>